<reference evidence="1 2" key="1">
    <citation type="submission" date="2023-07" db="EMBL/GenBank/DDBJ databases">
        <title>Sequencing the genomes of 1000 actinobacteria strains.</title>
        <authorList>
            <person name="Klenk H.-P."/>
        </authorList>
    </citation>
    <scope>NUCLEOTIDE SEQUENCE [LARGE SCALE GENOMIC DNA]</scope>
    <source>
        <strain evidence="1 2">DSM 44709</strain>
    </source>
</reference>
<gene>
    <name evidence="1" type="ORF">J2S42_000262</name>
</gene>
<protein>
    <submittedName>
        <fullName evidence="1">Uncharacterized protein</fullName>
    </submittedName>
</protein>
<dbReference type="Proteomes" id="UP001240236">
    <property type="component" value="Unassembled WGS sequence"/>
</dbReference>
<dbReference type="AlphaFoldDB" id="A0AAE3VTF5"/>
<name>A0AAE3VTF5_9ACTN</name>
<keyword evidence="2" id="KW-1185">Reference proteome</keyword>
<sequence>MRTIVRAVPGTGPVTADPHPWAGRHVVSATCRPARSIPRQGKNMAFSETAGDPSAPPAVKRWSRRTILAAAVLTGVAVTAGAAAEPAPATRPDSTVMQNRLSDLNTWILTQPDVHANGYVASVNDAQTGSTILLWHGEANQTQKAITEKAAQLGITVTVRQRKYSLADLTRGQKALHGLSGRGPFANFTINSTAGVTADFDGIIVHGDYIDPPARGRTEADAVLAAAASQEIGVTVSIQPGGIIVPA</sequence>
<evidence type="ECO:0000313" key="1">
    <source>
        <dbReference type="EMBL" id="MDQ0363593.1"/>
    </source>
</evidence>
<accession>A0AAE3VTF5</accession>
<proteinExistence type="predicted"/>
<dbReference type="EMBL" id="JAUSUZ010000001">
    <property type="protein sequence ID" value="MDQ0363593.1"/>
    <property type="molecule type" value="Genomic_DNA"/>
</dbReference>
<organism evidence="1 2">
    <name type="scientific">Catenuloplanes indicus</name>
    <dbReference type="NCBI Taxonomy" id="137267"/>
    <lineage>
        <taxon>Bacteria</taxon>
        <taxon>Bacillati</taxon>
        <taxon>Actinomycetota</taxon>
        <taxon>Actinomycetes</taxon>
        <taxon>Micromonosporales</taxon>
        <taxon>Micromonosporaceae</taxon>
        <taxon>Catenuloplanes</taxon>
    </lineage>
</organism>
<dbReference type="RefSeq" id="WP_307234343.1">
    <property type="nucleotide sequence ID" value="NZ_JAUSUZ010000001.1"/>
</dbReference>
<evidence type="ECO:0000313" key="2">
    <source>
        <dbReference type="Proteomes" id="UP001240236"/>
    </source>
</evidence>
<comment type="caution">
    <text evidence="1">The sequence shown here is derived from an EMBL/GenBank/DDBJ whole genome shotgun (WGS) entry which is preliminary data.</text>
</comment>